<dbReference type="EMBL" id="FXTH01000017">
    <property type="protein sequence ID" value="SMO84662.1"/>
    <property type="molecule type" value="Genomic_DNA"/>
</dbReference>
<evidence type="ECO:0000259" key="2">
    <source>
        <dbReference type="Pfam" id="PF03795"/>
    </source>
</evidence>
<dbReference type="PANTHER" id="PTHR35174:SF3">
    <property type="entry name" value="BLL7171 PROTEIN"/>
    <property type="match status" value="1"/>
</dbReference>
<comment type="similarity">
    <text evidence="1">Belongs to the YciI family.</text>
</comment>
<dbReference type="Gene3D" id="3.30.70.1060">
    <property type="entry name" value="Dimeric alpha+beta barrel"/>
    <property type="match status" value="1"/>
</dbReference>
<organism evidence="3 4">
    <name type="scientific">Fodinibius sediminis</name>
    <dbReference type="NCBI Taxonomy" id="1214077"/>
    <lineage>
        <taxon>Bacteria</taxon>
        <taxon>Pseudomonadati</taxon>
        <taxon>Balneolota</taxon>
        <taxon>Balneolia</taxon>
        <taxon>Balneolales</taxon>
        <taxon>Balneolaceae</taxon>
        <taxon>Fodinibius</taxon>
    </lineage>
</organism>
<dbReference type="InterPro" id="IPR005545">
    <property type="entry name" value="YCII"/>
</dbReference>
<keyword evidence="4" id="KW-1185">Reference proteome</keyword>
<dbReference type="AlphaFoldDB" id="A0A521ELA1"/>
<evidence type="ECO:0000313" key="4">
    <source>
        <dbReference type="Proteomes" id="UP000317593"/>
    </source>
</evidence>
<dbReference type="PANTHER" id="PTHR35174">
    <property type="entry name" value="BLL7171 PROTEIN-RELATED"/>
    <property type="match status" value="1"/>
</dbReference>
<evidence type="ECO:0000313" key="3">
    <source>
        <dbReference type="EMBL" id="SMO84662.1"/>
    </source>
</evidence>
<accession>A0A521ELA1</accession>
<feature type="domain" description="YCII-related" evidence="2">
    <location>
        <begin position="17"/>
        <end position="105"/>
    </location>
</feature>
<name>A0A521ELA1_9BACT</name>
<sequence length="116" mass="12697">MLLFRQPSYDYSDVSKEEMAALSRKWQAWWQGIEKQGQLARRGPLLSMEGKVLKPGGVVTDGPFVEIKEKLGSFIVVKAENLEEATTLAHGCPALEQGGSVEVRPLGNPWSKPSAG</sequence>
<dbReference type="Pfam" id="PF03795">
    <property type="entry name" value="YCII"/>
    <property type="match status" value="1"/>
</dbReference>
<dbReference type="SUPFAM" id="SSF54909">
    <property type="entry name" value="Dimeric alpha+beta barrel"/>
    <property type="match status" value="1"/>
</dbReference>
<gene>
    <name evidence="3" type="ORF">SAMN06265218_11728</name>
</gene>
<protein>
    <submittedName>
        <fullName evidence="3">Uncharacterized conserved protein</fullName>
    </submittedName>
</protein>
<evidence type="ECO:0000256" key="1">
    <source>
        <dbReference type="ARBA" id="ARBA00007689"/>
    </source>
</evidence>
<proteinExistence type="inferred from homology"/>
<dbReference type="Proteomes" id="UP000317593">
    <property type="component" value="Unassembled WGS sequence"/>
</dbReference>
<dbReference type="InterPro" id="IPR011008">
    <property type="entry name" value="Dimeric_a/b-barrel"/>
</dbReference>
<reference evidence="3 4" key="1">
    <citation type="submission" date="2017-05" db="EMBL/GenBank/DDBJ databases">
        <authorList>
            <person name="Varghese N."/>
            <person name="Submissions S."/>
        </authorList>
    </citation>
    <scope>NUCLEOTIDE SEQUENCE [LARGE SCALE GENOMIC DNA]</scope>
    <source>
        <strain evidence="3 4">DSM 21194</strain>
    </source>
</reference>